<sequence>MTGQLVWTELKLLTREPLVLVFSLAFPVTMMVLLLVSFGGETSPVFGGGDGTVFYVTAYLAAAIAVLGFMGTPAHLAAYRDSGVLRRFQAAGLAGRAVAGSQVVVMAVLAVVGATVQLVIAYTGFDLAAPRDVAGVVTAFAVGVIAFSALGTLLGSLLPSARAAQGVGLVLFFGTFFLVGGGPPPGRLPAAVNTVAGYTPTGLLVDSIRRPWLGDGNDLTALGLLAALAAVAWVLAIRRLGRS</sequence>
<feature type="transmembrane region" description="Helical" evidence="6">
    <location>
        <begin position="97"/>
        <end position="121"/>
    </location>
</feature>
<dbReference type="Pfam" id="PF12698">
    <property type="entry name" value="ABC2_membrane_3"/>
    <property type="match status" value="1"/>
</dbReference>
<evidence type="ECO:0000256" key="1">
    <source>
        <dbReference type="ARBA" id="ARBA00004141"/>
    </source>
</evidence>
<feature type="transmembrane region" description="Helical" evidence="6">
    <location>
        <begin position="52"/>
        <end position="76"/>
    </location>
</feature>
<evidence type="ECO:0000256" key="4">
    <source>
        <dbReference type="ARBA" id="ARBA00023136"/>
    </source>
</evidence>
<keyword evidence="9" id="KW-1185">Reference proteome</keyword>
<dbReference type="Proteomes" id="UP000619293">
    <property type="component" value="Unassembled WGS sequence"/>
</dbReference>
<dbReference type="InterPro" id="IPR013525">
    <property type="entry name" value="ABC2_TM"/>
</dbReference>
<evidence type="ECO:0000259" key="7">
    <source>
        <dbReference type="Pfam" id="PF12698"/>
    </source>
</evidence>
<dbReference type="InterPro" id="IPR052902">
    <property type="entry name" value="ABC-2_transporter"/>
</dbReference>
<name>A0A8J3NPD1_9ACTN</name>
<reference evidence="8 9" key="1">
    <citation type="submission" date="2021-01" db="EMBL/GenBank/DDBJ databases">
        <title>Whole genome shotgun sequence of Catellatospora chokoriensis NBRC 107358.</title>
        <authorList>
            <person name="Komaki H."/>
            <person name="Tamura T."/>
        </authorList>
    </citation>
    <scope>NUCLEOTIDE SEQUENCE [LARGE SCALE GENOMIC DNA]</scope>
    <source>
        <strain evidence="8 9">NBRC 107358</strain>
    </source>
</reference>
<comment type="caution">
    <text evidence="8">The sequence shown here is derived from an EMBL/GenBank/DDBJ whole genome shotgun (WGS) entry which is preliminary data.</text>
</comment>
<proteinExistence type="predicted"/>
<evidence type="ECO:0000313" key="8">
    <source>
        <dbReference type="EMBL" id="GIF87820.1"/>
    </source>
</evidence>
<dbReference type="PANTHER" id="PTHR43027">
    <property type="entry name" value="DOXORUBICIN RESISTANCE ABC TRANSPORTER PERMEASE PROTEIN DRRC-RELATED"/>
    <property type="match status" value="1"/>
</dbReference>
<dbReference type="EMBL" id="BONG01000005">
    <property type="protein sequence ID" value="GIF87820.1"/>
    <property type="molecule type" value="Genomic_DNA"/>
</dbReference>
<evidence type="ECO:0000256" key="5">
    <source>
        <dbReference type="ARBA" id="ARBA00023251"/>
    </source>
</evidence>
<evidence type="ECO:0000256" key="2">
    <source>
        <dbReference type="ARBA" id="ARBA00022692"/>
    </source>
</evidence>
<keyword evidence="3 6" id="KW-1133">Transmembrane helix</keyword>
<dbReference type="InterPro" id="IPR000412">
    <property type="entry name" value="ABC_2_transport"/>
</dbReference>
<evidence type="ECO:0000256" key="6">
    <source>
        <dbReference type="SAM" id="Phobius"/>
    </source>
</evidence>
<comment type="subcellular location">
    <subcellularLocation>
        <location evidence="1">Membrane</location>
        <topology evidence="1">Multi-pass membrane protein</topology>
    </subcellularLocation>
</comment>
<keyword evidence="2 6" id="KW-0812">Transmembrane</keyword>
<evidence type="ECO:0000313" key="9">
    <source>
        <dbReference type="Proteomes" id="UP000619293"/>
    </source>
</evidence>
<dbReference type="PIRSF" id="PIRSF006648">
    <property type="entry name" value="DrrB"/>
    <property type="match status" value="1"/>
</dbReference>
<dbReference type="GO" id="GO:0043190">
    <property type="term" value="C:ATP-binding cassette (ABC) transporter complex"/>
    <property type="evidence" value="ECO:0007669"/>
    <property type="project" value="InterPro"/>
</dbReference>
<dbReference type="AlphaFoldDB" id="A0A8J3NPD1"/>
<feature type="transmembrane region" description="Helical" evidence="6">
    <location>
        <begin position="166"/>
        <end position="183"/>
    </location>
</feature>
<feature type="transmembrane region" description="Helical" evidence="6">
    <location>
        <begin position="219"/>
        <end position="237"/>
    </location>
</feature>
<feature type="transmembrane region" description="Helical" evidence="6">
    <location>
        <begin position="133"/>
        <end position="154"/>
    </location>
</feature>
<dbReference type="GO" id="GO:0140359">
    <property type="term" value="F:ABC-type transporter activity"/>
    <property type="evidence" value="ECO:0007669"/>
    <property type="project" value="InterPro"/>
</dbReference>
<keyword evidence="4 6" id="KW-0472">Membrane</keyword>
<gene>
    <name evidence="8" type="ORF">Cch02nite_12640</name>
</gene>
<feature type="transmembrane region" description="Helical" evidence="6">
    <location>
        <begin position="18"/>
        <end position="40"/>
    </location>
</feature>
<organism evidence="8 9">
    <name type="scientific">Catellatospora chokoriensis</name>
    <dbReference type="NCBI Taxonomy" id="310353"/>
    <lineage>
        <taxon>Bacteria</taxon>
        <taxon>Bacillati</taxon>
        <taxon>Actinomycetota</taxon>
        <taxon>Actinomycetes</taxon>
        <taxon>Micromonosporales</taxon>
        <taxon>Micromonosporaceae</taxon>
        <taxon>Catellatospora</taxon>
    </lineage>
</organism>
<dbReference type="RefSeq" id="WP_191839392.1">
    <property type="nucleotide sequence ID" value="NZ_BAAALB010000007.1"/>
</dbReference>
<evidence type="ECO:0000256" key="3">
    <source>
        <dbReference type="ARBA" id="ARBA00022989"/>
    </source>
</evidence>
<protein>
    <recommendedName>
        <fullName evidence="7">ABC-2 type transporter transmembrane domain-containing protein</fullName>
    </recommendedName>
</protein>
<keyword evidence="5" id="KW-0046">Antibiotic resistance</keyword>
<dbReference type="PANTHER" id="PTHR43027:SF2">
    <property type="entry name" value="TRANSPORT PERMEASE PROTEIN"/>
    <property type="match status" value="1"/>
</dbReference>
<dbReference type="GO" id="GO:0046677">
    <property type="term" value="P:response to antibiotic"/>
    <property type="evidence" value="ECO:0007669"/>
    <property type="project" value="UniProtKB-KW"/>
</dbReference>
<feature type="domain" description="ABC-2 type transporter transmembrane" evidence="7">
    <location>
        <begin position="42"/>
        <end position="237"/>
    </location>
</feature>
<accession>A0A8J3NPD1</accession>